<dbReference type="AlphaFoldDB" id="A0A7Z7JEP9"/>
<dbReference type="Proteomes" id="UP000257139">
    <property type="component" value="Chromosome CBM2594_b"/>
</dbReference>
<sequence>MLELASPIALTTKWAGPPYSGISNLL</sequence>
<name>A0A7Z7JEP9_9BURK</name>
<dbReference type="EMBL" id="LT978514">
    <property type="protein sequence ID" value="SPC22253.1"/>
    <property type="molecule type" value="Genomic_DNA"/>
</dbReference>
<proteinExistence type="predicted"/>
<evidence type="ECO:0000313" key="2">
    <source>
        <dbReference type="Proteomes" id="UP000257139"/>
    </source>
</evidence>
<gene>
    <name evidence="1" type="ORF">CBM2594_B30103</name>
</gene>
<protein>
    <submittedName>
        <fullName evidence="1">Uncharacterized protein</fullName>
    </submittedName>
</protein>
<accession>A0A7Z7JEP9</accession>
<evidence type="ECO:0000313" key="1">
    <source>
        <dbReference type="EMBL" id="SPC22253.1"/>
    </source>
</evidence>
<organism evidence="1 2">
    <name type="scientific">Cupriavidus taiwanensis</name>
    <dbReference type="NCBI Taxonomy" id="164546"/>
    <lineage>
        <taxon>Bacteria</taxon>
        <taxon>Pseudomonadati</taxon>
        <taxon>Pseudomonadota</taxon>
        <taxon>Betaproteobacteria</taxon>
        <taxon>Burkholderiales</taxon>
        <taxon>Burkholderiaceae</taxon>
        <taxon>Cupriavidus</taxon>
    </lineage>
</organism>
<reference evidence="1 2" key="1">
    <citation type="submission" date="2018-01" db="EMBL/GenBank/DDBJ databases">
        <authorList>
            <person name="Clerissi C."/>
        </authorList>
    </citation>
    <scope>NUCLEOTIDE SEQUENCE [LARGE SCALE GENOMIC DNA]</scope>
    <source>
        <strain evidence="1">Cupriavidus taiwanensis STM 6021</strain>
    </source>
</reference>